<dbReference type="Pfam" id="PF13905">
    <property type="entry name" value="Thioredoxin_8"/>
    <property type="match status" value="1"/>
</dbReference>
<keyword evidence="9" id="KW-1185">Reference proteome</keyword>
<protein>
    <recommendedName>
        <fullName evidence="1">protein-disulfide reductase</fullName>
        <ecNumber evidence="1">1.8.1.8</ecNumber>
    </recommendedName>
</protein>
<evidence type="ECO:0000256" key="2">
    <source>
        <dbReference type="ARBA" id="ARBA00022737"/>
    </source>
</evidence>
<name>A0A811L0M2_9BILA</name>
<dbReference type="GO" id="GO:0047134">
    <property type="term" value="F:protein-disulfide reductase [NAD(P)H] activity"/>
    <property type="evidence" value="ECO:0007669"/>
    <property type="project" value="UniProtKB-EC"/>
</dbReference>
<evidence type="ECO:0000256" key="1">
    <source>
        <dbReference type="ARBA" id="ARBA00012612"/>
    </source>
</evidence>
<reference evidence="8" key="1">
    <citation type="submission" date="2020-09" db="EMBL/GenBank/DDBJ databases">
        <authorList>
            <person name="Kikuchi T."/>
        </authorList>
    </citation>
    <scope>NUCLEOTIDE SEQUENCE</scope>
    <source>
        <strain evidence="8">SH1</strain>
    </source>
</reference>
<dbReference type="SUPFAM" id="SSF52833">
    <property type="entry name" value="Thioredoxin-like"/>
    <property type="match status" value="1"/>
</dbReference>
<dbReference type="PANTHER" id="PTHR13871">
    <property type="entry name" value="THIOREDOXIN"/>
    <property type="match status" value="1"/>
</dbReference>
<keyword evidence="2" id="KW-0677">Repeat</keyword>
<dbReference type="Proteomes" id="UP000614601">
    <property type="component" value="Unassembled WGS sequence"/>
</dbReference>
<evidence type="ECO:0000256" key="5">
    <source>
        <dbReference type="ARBA" id="ARBA00047388"/>
    </source>
</evidence>
<evidence type="ECO:0000259" key="7">
    <source>
        <dbReference type="Pfam" id="PF13905"/>
    </source>
</evidence>
<dbReference type="AlphaFoldDB" id="A0A811L0M2"/>
<evidence type="ECO:0000313" key="9">
    <source>
        <dbReference type="Proteomes" id="UP000614601"/>
    </source>
</evidence>
<dbReference type="PANTHER" id="PTHR13871:SF96">
    <property type="entry name" value="THIOREDOXIN DOMAIN-CONTAINING PROTEIN"/>
    <property type="match status" value="1"/>
</dbReference>
<gene>
    <name evidence="8" type="ORF">BOKJ2_LOCUS9547</name>
</gene>
<comment type="catalytic activity">
    <reaction evidence="5">
        <text>[protein]-dithiol + NAD(+) = [protein]-disulfide + NADH + H(+)</text>
        <dbReference type="Rhea" id="RHEA:18749"/>
        <dbReference type="Rhea" id="RHEA-COMP:10593"/>
        <dbReference type="Rhea" id="RHEA-COMP:10594"/>
        <dbReference type="ChEBI" id="CHEBI:15378"/>
        <dbReference type="ChEBI" id="CHEBI:29950"/>
        <dbReference type="ChEBI" id="CHEBI:50058"/>
        <dbReference type="ChEBI" id="CHEBI:57540"/>
        <dbReference type="ChEBI" id="CHEBI:57945"/>
        <dbReference type="EC" id="1.8.1.8"/>
    </reaction>
</comment>
<sequence>MSKLLADFQLFRKGNPNKVSAATELKAKVVLLYFGAKAIDPELIDKLKAMYNVGKPLGLEVVYISHDVSEDEQQQFLADCPPWLYTKYGDPKCNGLFQRYQLKEVPTVVVIQPGGTPLENNVVSDIKKKDAATLVGGWKKKTTE</sequence>
<dbReference type="InterPro" id="IPR052259">
    <property type="entry name" value="Nucleoredoxin-like"/>
</dbReference>
<feature type="domain" description="Thioredoxin-like fold" evidence="7">
    <location>
        <begin position="28"/>
        <end position="115"/>
    </location>
</feature>
<dbReference type="InterPro" id="IPR036249">
    <property type="entry name" value="Thioredoxin-like_sf"/>
</dbReference>
<proteinExistence type="predicted"/>
<evidence type="ECO:0000256" key="4">
    <source>
        <dbReference type="ARBA" id="ARBA00023027"/>
    </source>
</evidence>
<dbReference type="EC" id="1.8.1.8" evidence="1"/>
<dbReference type="OrthoDB" id="189920at2759"/>
<dbReference type="InterPro" id="IPR012336">
    <property type="entry name" value="Thioredoxin-like_fold"/>
</dbReference>
<comment type="caution">
    <text evidence="8">The sequence shown here is derived from an EMBL/GenBank/DDBJ whole genome shotgun (WGS) entry which is preliminary data.</text>
</comment>
<dbReference type="EMBL" id="CAJFDH010000004">
    <property type="protein sequence ID" value="CAD5221643.1"/>
    <property type="molecule type" value="Genomic_DNA"/>
</dbReference>
<dbReference type="Gene3D" id="3.40.30.10">
    <property type="entry name" value="Glutaredoxin"/>
    <property type="match status" value="1"/>
</dbReference>
<accession>A0A811L0M2</accession>
<evidence type="ECO:0000256" key="3">
    <source>
        <dbReference type="ARBA" id="ARBA00023002"/>
    </source>
</evidence>
<dbReference type="EMBL" id="CAJFCW020000004">
    <property type="protein sequence ID" value="CAG9115274.1"/>
    <property type="molecule type" value="Genomic_DNA"/>
</dbReference>
<evidence type="ECO:0000256" key="6">
    <source>
        <dbReference type="ARBA" id="ARBA00047804"/>
    </source>
</evidence>
<keyword evidence="4" id="KW-0520">NAD</keyword>
<organism evidence="8 9">
    <name type="scientific">Bursaphelenchus okinawaensis</name>
    <dbReference type="NCBI Taxonomy" id="465554"/>
    <lineage>
        <taxon>Eukaryota</taxon>
        <taxon>Metazoa</taxon>
        <taxon>Ecdysozoa</taxon>
        <taxon>Nematoda</taxon>
        <taxon>Chromadorea</taxon>
        <taxon>Rhabditida</taxon>
        <taxon>Tylenchina</taxon>
        <taxon>Tylenchomorpha</taxon>
        <taxon>Aphelenchoidea</taxon>
        <taxon>Aphelenchoididae</taxon>
        <taxon>Bursaphelenchus</taxon>
    </lineage>
</organism>
<keyword evidence="3" id="KW-0560">Oxidoreductase</keyword>
<dbReference type="Proteomes" id="UP000783686">
    <property type="component" value="Unassembled WGS sequence"/>
</dbReference>
<evidence type="ECO:0000313" key="8">
    <source>
        <dbReference type="EMBL" id="CAD5221643.1"/>
    </source>
</evidence>
<comment type="catalytic activity">
    <reaction evidence="6">
        <text>[protein]-dithiol + NADP(+) = [protein]-disulfide + NADPH + H(+)</text>
        <dbReference type="Rhea" id="RHEA:18753"/>
        <dbReference type="Rhea" id="RHEA-COMP:10593"/>
        <dbReference type="Rhea" id="RHEA-COMP:10594"/>
        <dbReference type="ChEBI" id="CHEBI:15378"/>
        <dbReference type="ChEBI" id="CHEBI:29950"/>
        <dbReference type="ChEBI" id="CHEBI:50058"/>
        <dbReference type="ChEBI" id="CHEBI:57783"/>
        <dbReference type="ChEBI" id="CHEBI:58349"/>
        <dbReference type="EC" id="1.8.1.8"/>
    </reaction>
</comment>